<proteinExistence type="inferred from homology"/>
<dbReference type="GO" id="GO:0046933">
    <property type="term" value="F:proton-transporting ATP synthase activity, rotational mechanism"/>
    <property type="evidence" value="ECO:0007669"/>
    <property type="project" value="TreeGrafter"/>
</dbReference>
<evidence type="ECO:0000256" key="3">
    <source>
        <dbReference type="ARBA" id="ARBA00022547"/>
    </source>
</evidence>
<gene>
    <name evidence="11" type="primary">LOC113404211</name>
</gene>
<dbReference type="PANTHER" id="PTHR12733">
    <property type="entry name" value="MITOCHONDRIAL ATP SYNTHASE B CHAIN"/>
    <property type="match status" value="1"/>
</dbReference>
<protein>
    <recommendedName>
        <fullName evidence="9">ATP synthase subunit b</fullName>
    </recommendedName>
</protein>
<evidence type="ECO:0000256" key="2">
    <source>
        <dbReference type="ARBA" id="ARBA00022448"/>
    </source>
</evidence>
<evidence type="ECO:0000256" key="1">
    <source>
        <dbReference type="ARBA" id="ARBA00007479"/>
    </source>
</evidence>
<evidence type="ECO:0000313" key="11">
    <source>
        <dbReference type="RefSeq" id="XP_026500833.1"/>
    </source>
</evidence>
<evidence type="ECO:0000256" key="6">
    <source>
        <dbReference type="ARBA" id="ARBA00023065"/>
    </source>
</evidence>
<keyword evidence="3 9" id="KW-0138">CF(0)</keyword>
<evidence type="ECO:0000256" key="8">
    <source>
        <dbReference type="ARBA" id="ARBA00023136"/>
    </source>
</evidence>
<keyword evidence="8 9" id="KW-0472">Membrane</keyword>
<dbReference type="OMA" id="CTAGEGN"/>
<dbReference type="SUPFAM" id="SSF161060">
    <property type="entry name" value="ATP synthase B chain-like"/>
    <property type="match status" value="1"/>
</dbReference>
<dbReference type="Proteomes" id="UP001652626">
    <property type="component" value="Chromosome Z"/>
</dbReference>
<evidence type="ECO:0000313" key="10">
    <source>
        <dbReference type="Proteomes" id="UP001652626"/>
    </source>
</evidence>
<keyword evidence="6 9" id="KW-0406">Ion transport</keyword>
<dbReference type="InterPro" id="IPR013837">
    <property type="entry name" value="ATP_synth_F0_suB"/>
</dbReference>
<keyword evidence="10" id="KW-1185">Reference proteome</keyword>
<dbReference type="GO" id="GO:0045259">
    <property type="term" value="C:proton-transporting ATP synthase complex"/>
    <property type="evidence" value="ECO:0007669"/>
    <property type="project" value="UniProtKB-KW"/>
</dbReference>
<name>A0A8B8IUK7_VANTA</name>
<evidence type="ECO:0000256" key="5">
    <source>
        <dbReference type="ARBA" id="ARBA00022792"/>
    </source>
</evidence>
<dbReference type="PANTHER" id="PTHR12733:SF3">
    <property type="entry name" value="ATP SYNTHASE F(0) COMPLEX SUBUNIT B1, MITOCHONDRIAL"/>
    <property type="match status" value="1"/>
</dbReference>
<evidence type="ECO:0000256" key="7">
    <source>
        <dbReference type="ARBA" id="ARBA00023128"/>
    </source>
</evidence>
<dbReference type="AlphaFoldDB" id="A0A8B8IUK7"/>
<accession>A0A8B8IUK7</accession>
<organism evidence="10 11">
    <name type="scientific">Vanessa tameamea</name>
    <name type="common">Kamehameha butterfly</name>
    <dbReference type="NCBI Taxonomy" id="334116"/>
    <lineage>
        <taxon>Eukaryota</taxon>
        <taxon>Metazoa</taxon>
        <taxon>Ecdysozoa</taxon>
        <taxon>Arthropoda</taxon>
        <taxon>Hexapoda</taxon>
        <taxon>Insecta</taxon>
        <taxon>Pterygota</taxon>
        <taxon>Neoptera</taxon>
        <taxon>Endopterygota</taxon>
        <taxon>Lepidoptera</taxon>
        <taxon>Glossata</taxon>
        <taxon>Ditrysia</taxon>
        <taxon>Papilionoidea</taxon>
        <taxon>Nymphalidae</taxon>
        <taxon>Nymphalinae</taxon>
        <taxon>Vanessa</taxon>
    </lineage>
</organism>
<dbReference type="GO" id="GO:0005743">
    <property type="term" value="C:mitochondrial inner membrane"/>
    <property type="evidence" value="ECO:0007669"/>
    <property type="project" value="UniProtKB-SubCell"/>
</dbReference>
<dbReference type="Gene3D" id="1.20.5.2210">
    <property type="match status" value="1"/>
</dbReference>
<dbReference type="InterPro" id="IPR008688">
    <property type="entry name" value="ATP_synth_Bsub_B/MI25"/>
</dbReference>
<dbReference type="Pfam" id="PF05405">
    <property type="entry name" value="Mt_ATP-synt_B"/>
    <property type="match status" value="1"/>
</dbReference>
<keyword evidence="2 9" id="KW-0813">Transport</keyword>
<comment type="similarity">
    <text evidence="1 9">Belongs to the eukaryotic ATPase B chain family.</text>
</comment>
<evidence type="ECO:0000256" key="4">
    <source>
        <dbReference type="ARBA" id="ARBA00022781"/>
    </source>
</evidence>
<comment type="subcellular location">
    <subcellularLocation>
        <location evidence="9">Mitochondrion</location>
    </subcellularLocation>
    <subcellularLocation>
        <location evidence="9">Mitochondrion inner membrane</location>
    </subcellularLocation>
</comment>
<dbReference type="OrthoDB" id="67388at2759"/>
<dbReference type="GeneID" id="113404211"/>
<sequence length="259" mass="29652">MIFSPILKLGYLKQYLKQPFVLTCTKICPPISTTKPVCPGSSGKPPSSTPSLGLKRAVKPGKVRMGFIPDEWFLFFYSKTGVTGPYVFGLVLTNYLFSKEIYVMEHEYYVGLSIFTMLYYASTRLGPGLGRSLDKSIDEHVETLEKARRDEACVYENAIKDAKDAQWRAEGQKLLMDAKKENIAMQLEAIYRERFMQVFHAVKGRLDYQVKLQRSMNRIHQKWMINWILQNVKKSITPDFEKAVLNKAIQDIAAISSKT</sequence>
<reference evidence="11" key="1">
    <citation type="submission" date="2025-08" db="UniProtKB">
        <authorList>
            <consortium name="RefSeq"/>
        </authorList>
    </citation>
    <scope>IDENTIFICATION</scope>
    <source>
        <tissue evidence="11">Whole body</tissue>
    </source>
</reference>
<keyword evidence="4 9" id="KW-0375">Hydrogen ion transport</keyword>
<keyword evidence="7 9" id="KW-0496">Mitochondrion</keyword>
<dbReference type="RefSeq" id="XP_026500833.1">
    <property type="nucleotide sequence ID" value="XM_026645048.2"/>
</dbReference>
<comment type="subunit">
    <text evidence="9">F-type ATPases have 2 components, CF(1) - the catalytic core - and CF(0) - the membrane proton channel. CF(1) and CF(0) have multiple subunits.</text>
</comment>
<evidence type="ECO:0000256" key="9">
    <source>
        <dbReference type="RuleBase" id="RU368017"/>
    </source>
</evidence>
<comment type="function">
    <text evidence="9">Subunit b, of the mitochondrial membrane ATP synthase complex (F(1)F(0) ATP synthase or Complex V) that produces ATP from ADP in the presence of a proton gradient across the membrane which is generated by electron transport complexes of the respiratory chain. ATP synthase complex consist of a soluble F(1) head domain - the catalytic core - and a membrane F(1) domain - the membrane proton channel. These two domains are linked by a central stalk rotating inside the F(1) region and a stationary peripheral stalk. During catalysis, ATP synthesis in the catalytic domain of F(1) is coupled via a rotary mechanism of the central stalk subunits to proton translocation. In vivo, can only synthesize ATP although its ATP hydrolase activity can be activated artificially in vitro. Part of the complex F(0) domain. Part of the complex F(0) domain and the peripheric stalk, which acts as a stator to hold the catalytic alpha(3)beta(3) subcomplex and subunit a/ATP6 static relative to the rotary elements.</text>
</comment>
<keyword evidence="5 9" id="KW-0999">Mitochondrion inner membrane</keyword>